<dbReference type="NCBIfam" id="TIGR00166">
    <property type="entry name" value="S6"/>
    <property type="match status" value="1"/>
</dbReference>
<dbReference type="GO" id="GO:0005840">
    <property type="term" value="C:ribosome"/>
    <property type="evidence" value="ECO:0007669"/>
    <property type="project" value="UniProtKB-KW"/>
</dbReference>
<proteinExistence type="inferred from homology"/>
<keyword evidence="3 4" id="KW-0689">Ribosomal protein</keyword>
<dbReference type="Gene3D" id="3.30.70.60">
    <property type="match status" value="1"/>
</dbReference>
<dbReference type="InterPro" id="IPR000529">
    <property type="entry name" value="Ribosomal_bS6"/>
</dbReference>
<dbReference type="GO" id="GO:0005737">
    <property type="term" value="C:cytoplasm"/>
    <property type="evidence" value="ECO:0007669"/>
    <property type="project" value="UniProtKB-ARBA"/>
</dbReference>
<dbReference type="InterPro" id="IPR035980">
    <property type="entry name" value="Ribosomal_bS6_sf"/>
</dbReference>
<dbReference type="CDD" id="cd00473">
    <property type="entry name" value="bS6"/>
    <property type="match status" value="1"/>
</dbReference>
<keyword evidence="3" id="KW-0694">RNA-binding</keyword>
<evidence type="ECO:0000256" key="1">
    <source>
        <dbReference type="ARBA" id="ARBA00009512"/>
    </source>
</evidence>
<dbReference type="SUPFAM" id="SSF54995">
    <property type="entry name" value="Ribosomal protein S6"/>
    <property type="match status" value="1"/>
</dbReference>
<dbReference type="InterPro" id="IPR020814">
    <property type="entry name" value="Ribosomal_S6_plastid/chlpt"/>
</dbReference>
<evidence type="ECO:0000256" key="3">
    <source>
        <dbReference type="HAMAP-Rule" id="MF_00360"/>
    </source>
</evidence>
<dbReference type="Proteomes" id="UP000034192">
    <property type="component" value="Unassembled WGS sequence"/>
</dbReference>
<keyword evidence="3" id="KW-0699">rRNA-binding</keyword>
<dbReference type="InterPro" id="IPR014717">
    <property type="entry name" value="Transl_elong_EF1B/ribsomal_bS6"/>
</dbReference>
<evidence type="ECO:0000313" key="4">
    <source>
        <dbReference type="EMBL" id="KKT32274.1"/>
    </source>
</evidence>
<comment type="similarity">
    <text evidence="1 3">Belongs to the bacterial ribosomal protein bS6 family.</text>
</comment>
<dbReference type="GO" id="GO:0006412">
    <property type="term" value="P:translation"/>
    <property type="evidence" value="ECO:0007669"/>
    <property type="project" value="UniProtKB-UniRule"/>
</dbReference>
<organism evidence="4 5">
    <name type="scientific">Candidatus Woesebacteria bacterium GW2011_GWB1_44_11b</name>
    <dbReference type="NCBI Taxonomy" id="1618580"/>
    <lineage>
        <taxon>Bacteria</taxon>
        <taxon>Candidatus Woeseibacteriota</taxon>
    </lineage>
</organism>
<comment type="caution">
    <text evidence="4">The sequence shown here is derived from an EMBL/GenBank/DDBJ whole genome shotgun (WGS) entry which is preliminary data.</text>
</comment>
<evidence type="ECO:0000313" key="5">
    <source>
        <dbReference type="Proteomes" id="UP000034192"/>
    </source>
</evidence>
<dbReference type="Pfam" id="PF01250">
    <property type="entry name" value="Ribosomal_S6"/>
    <property type="match status" value="1"/>
</dbReference>
<name>A0A0G1JA42_9BACT</name>
<comment type="function">
    <text evidence="3">Binds together with bS18 to 16S ribosomal RNA.</text>
</comment>
<gene>
    <name evidence="3" type="primary">rpsF</name>
    <name evidence="4" type="ORF">UW21_C0028G0003</name>
</gene>
<keyword evidence="3" id="KW-0687">Ribonucleoprotein</keyword>
<accession>A0A0G1JA42</accession>
<dbReference type="GO" id="GO:0070181">
    <property type="term" value="F:small ribosomal subunit rRNA binding"/>
    <property type="evidence" value="ECO:0007669"/>
    <property type="project" value="TreeGrafter"/>
</dbReference>
<dbReference type="EMBL" id="LCHL01000028">
    <property type="protein sequence ID" value="KKT32274.1"/>
    <property type="molecule type" value="Genomic_DNA"/>
</dbReference>
<dbReference type="PANTHER" id="PTHR21011">
    <property type="entry name" value="MITOCHONDRIAL 28S RIBOSOMAL PROTEIN S6"/>
    <property type="match status" value="1"/>
</dbReference>
<dbReference type="GO" id="GO:1990904">
    <property type="term" value="C:ribonucleoprotein complex"/>
    <property type="evidence" value="ECO:0007669"/>
    <property type="project" value="UniProtKB-KW"/>
</dbReference>
<sequence length="93" mass="10651">MRKYELTIVLGEKTTAAKKKAVAEKVKKAVESLKGKVTKTEDWGKKELAYKLQGFESGNFLFFLLELNPEGAKGIDSRLKMEEEIIRYLIVRK</sequence>
<dbReference type="AlphaFoldDB" id="A0A0G1JA42"/>
<dbReference type="HAMAP" id="MF_00360">
    <property type="entry name" value="Ribosomal_bS6"/>
    <property type="match status" value="1"/>
</dbReference>
<reference evidence="4 5" key="1">
    <citation type="journal article" date="2015" name="Nature">
        <title>rRNA introns, odd ribosomes, and small enigmatic genomes across a large radiation of phyla.</title>
        <authorList>
            <person name="Brown C.T."/>
            <person name="Hug L.A."/>
            <person name="Thomas B.C."/>
            <person name="Sharon I."/>
            <person name="Castelle C.J."/>
            <person name="Singh A."/>
            <person name="Wilkins M.J."/>
            <person name="Williams K.H."/>
            <person name="Banfield J.F."/>
        </authorList>
    </citation>
    <scope>NUCLEOTIDE SEQUENCE [LARGE SCALE GENOMIC DNA]</scope>
</reference>
<dbReference type="PANTHER" id="PTHR21011:SF1">
    <property type="entry name" value="SMALL RIBOSOMAL SUBUNIT PROTEIN BS6M"/>
    <property type="match status" value="1"/>
</dbReference>
<evidence type="ECO:0000256" key="2">
    <source>
        <dbReference type="ARBA" id="ARBA00035294"/>
    </source>
</evidence>
<protein>
    <recommendedName>
        <fullName evidence="2 3">Small ribosomal subunit protein bS6</fullName>
    </recommendedName>
</protein>
<dbReference type="GO" id="GO:0003735">
    <property type="term" value="F:structural constituent of ribosome"/>
    <property type="evidence" value="ECO:0007669"/>
    <property type="project" value="InterPro"/>
</dbReference>